<evidence type="ECO:0000256" key="6">
    <source>
        <dbReference type="ARBA" id="ARBA00022801"/>
    </source>
</evidence>
<name>Q2GMK6_CHAGB</name>
<keyword evidence="4 13" id="KW-0963">Cytoplasm</keyword>
<dbReference type="GeneID" id="4397104"/>
<dbReference type="GO" id="GO:0003924">
    <property type="term" value="F:GTPase activity"/>
    <property type="evidence" value="ECO:0007669"/>
    <property type="project" value="UniProtKB-UniRule"/>
</dbReference>
<dbReference type="GO" id="GO:0005525">
    <property type="term" value="F:GTP binding"/>
    <property type="evidence" value="ECO:0007669"/>
    <property type="project" value="UniProtKB-UniRule"/>
</dbReference>
<dbReference type="Gene3D" id="1.10.260.30">
    <property type="entry name" value="Signal recognition particle, SRP54 subunit, M-domain"/>
    <property type="match status" value="1"/>
</dbReference>
<dbReference type="SUPFAM" id="SSF47446">
    <property type="entry name" value="Signal peptide-binding domain"/>
    <property type="match status" value="1"/>
</dbReference>
<keyword evidence="5 13" id="KW-0547">Nucleotide-binding</keyword>
<dbReference type="NCBIfam" id="TIGR01425">
    <property type="entry name" value="SRP54_euk"/>
    <property type="match status" value="1"/>
</dbReference>
<dbReference type="InterPro" id="IPR004125">
    <property type="entry name" value="Signal_recog_particle_SRP54_M"/>
</dbReference>
<dbReference type="HOGENOM" id="CLU_009301_6_1_1"/>
<protein>
    <recommendedName>
        <fullName evidence="13">Signal recognition particle 54 kDa protein</fullName>
    </recommendedName>
</protein>
<evidence type="ECO:0000256" key="13">
    <source>
        <dbReference type="RuleBase" id="RU364034"/>
    </source>
</evidence>
<dbReference type="InterPro" id="IPR003593">
    <property type="entry name" value="AAA+_ATPase"/>
</dbReference>
<dbReference type="Pfam" id="PF02881">
    <property type="entry name" value="SRP54_N"/>
    <property type="match status" value="1"/>
</dbReference>
<dbReference type="SMART" id="SM00382">
    <property type="entry name" value="AAA"/>
    <property type="match status" value="1"/>
</dbReference>
<dbReference type="Gene3D" id="1.20.120.140">
    <property type="entry name" value="Signal recognition particle SRP54, nucleotide-binding domain"/>
    <property type="match status" value="1"/>
</dbReference>
<dbReference type="GO" id="GO:0006616">
    <property type="term" value="P:SRP-dependent cotranslational protein targeting to membrane, translocation"/>
    <property type="evidence" value="ECO:0007669"/>
    <property type="project" value="TreeGrafter"/>
</dbReference>
<dbReference type="VEuPathDB" id="FungiDB:CHGG_10798"/>
<dbReference type="STRING" id="306901.Q2GMK6"/>
<dbReference type="OMA" id="GMTGQDA"/>
<dbReference type="InterPro" id="IPR036891">
    <property type="entry name" value="Signal_recog_part_SRP54_M_sf"/>
</dbReference>
<comment type="catalytic activity">
    <reaction evidence="12">
        <text>GTP + H2O = GDP + phosphate + H(+)</text>
        <dbReference type="Rhea" id="RHEA:19669"/>
        <dbReference type="ChEBI" id="CHEBI:15377"/>
        <dbReference type="ChEBI" id="CHEBI:15378"/>
        <dbReference type="ChEBI" id="CHEBI:37565"/>
        <dbReference type="ChEBI" id="CHEBI:43474"/>
        <dbReference type="ChEBI" id="CHEBI:58189"/>
        <dbReference type="EC" id="3.6.5.4"/>
    </reaction>
    <physiologicalReaction direction="left-to-right" evidence="12">
        <dbReference type="Rhea" id="RHEA:19670"/>
    </physiologicalReaction>
</comment>
<dbReference type="FunCoup" id="Q2GMK6">
    <property type="interactions" value="888"/>
</dbReference>
<proteinExistence type="inferred from homology"/>
<comment type="subcellular location">
    <subcellularLocation>
        <location evidence="2 13">Cytoplasm</location>
    </subcellularLocation>
    <subcellularLocation>
        <location evidence="1 13">Endoplasmic reticulum</location>
    </subcellularLocation>
</comment>
<dbReference type="GO" id="GO:0005783">
    <property type="term" value="C:endoplasmic reticulum"/>
    <property type="evidence" value="ECO:0007669"/>
    <property type="project" value="UniProtKB-SubCell"/>
</dbReference>
<keyword evidence="6" id="KW-0378">Hydrolase</keyword>
<dbReference type="AlphaFoldDB" id="Q2GMK6"/>
<dbReference type="FunFam" id="1.10.260.30:FF:000003">
    <property type="entry name" value="Signal recognition particle 54 kDa protein"/>
    <property type="match status" value="1"/>
</dbReference>
<evidence type="ECO:0000256" key="12">
    <source>
        <dbReference type="ARBA" id="ARBA00048157"/>
    </source>
</evidence>
<dbReference type="GO" id="GO:0030942">
    <property type="term" value="F:endoplasmic reticulum signal peptide binding"/>
    <property type="evidence" value="ECO:0007669"/>
    <property type="project" value="TreeGrafter"/>
</dbReference>
<evidence type="ECO:0000256" key="11">
    <source>
        <dbReference type="ARBA" id="ARBA00023274"/>
    </source>
</evidence>
<evidence type="ECO:0000256" key="8">
    <source>
        <dbReference type="ARBA" id="ARBA00022884"/>
    </source>
</evidence>
<evidence type="ECO:0000256" key="10">
    <source>
        <dbReference type="ARBA" id="ARBA00023135"/>
    </source>
</evidence>
<keyword evidence="7 13" id="KW-0256">Endoplasmic reticulum</keyword>
<evidence type="ECO:0000256" key="7">
    <source>
        <dbReference type="ARBA" id="ARBA00022824"/>
    </source>
</evidence>
<evidence type="ECO:0000313" key="15">
    <source>
        <dbReference type="EMBL" id="EAQ82980.1"/>
    </source>
</evidence>
<dbReference type="InParanoid" id="Q2GMK6"/>
<dbReference type="SMART" id="SM00962">
    <property type="entry name" value="SRP54"/>
    <property type="match status" value="1"/>
</dbReference>
<dbReference type="PANTHER" id="PTHR11564">
    <property type="entry name" value="SIGNAL RECOGNITION PARTICLE 54K PROTEIN SRP54"/>
    <property type="match status" value="1"/>
</dbReference>
<evidence type="ECO:0000256" key="2">
    <source>
        <dbReference type="ARBA" id="ARBA00004496"/>
    </source>
</evidence>
<dbReference type="CDD" id="cd17875">
    <property type="entry name" value="SRP54_G"/>
    <property type="match status" value="1"/>
</dbReference>
<dbReference type="PANTHER" id="PTHR11564:SF5">
    <property type="entry name" value="SIGNAL RECOGNITION PARTICLE SUBUNIT SRP54"/>
    <property type="match status" value="1"/>
</dbReference>
<keyword evidence="9 13" id="KW-0342">GTP-binding</keyword>
<dbReference type="EMBL" id="CH408036">
    <property type="protein sequence ID" value="EAQ82980.1"/>
    <property type="molecule type" value="Genomic_DNA"/>
</dbReference>
<dbReference type="eggNOG" id="KOG0780">
    <property type="taxonomic scope" value="Eukaryota"/>
</dbReference>
<gene>
    <name evidence="15" type="ORF">CHGG_10798</name>
</gene>
<reference evidence="16" key="1">
    <citation type="journal article" date="2015" name="Genome Announc.">
        <title>Draft genome sequence of the cellulolytic fungus Chaetomium globosum.</title>
        <authorList>
            <person name="Cuomo C.A."/>
            <person name="Untereiner W.A."/>
            <person name="Ma L.-J."/>
            <person name="Grabherr M."/>
            <person name="Birren B.W."/>
        </authorList>
    </citation>
    <scope>NUCLEOTIDE SEQUENCE [LARGE SCALE GENOMIC DNA]</scope>
    <source>
        <strain evidence="16">ATCC 6205 / CBS 148.51 / DSM 1962 / NBRC 6347 / NRRL 1970</strain>
    </source>
</reference>
<evidence type="ECO:0000256" key="5">
    <source>
        <dbReference type="ARBA" id="ARBA00022741"/>
    </source>
</evidence>
<comment type="function">
    <text evidence="13">Signal-recognition-particle (SRP) assembly has a crucial role in targeting secretory proteins to the rough endoplasmic reticulum (ER) membrane. SRP is required for the cotranslational protein translocation for ER import and preferentially recognizes strongly hydrophobic signal sequences. It is involved in targeting the nascent chain-ribosome (RNC) complex to the ER and is proposed to participate in the arrest of nascent chain elongation during membrane targeting. SRP54 binds to the signal sequence of presecretory protein when they emerge from the ribosomes. SRP54 interacts with the scR1 RNA and mediates the association of the resulting SRP-RNC complex with the signal recognition particle receptor (SR) via its alpha subunit SRP101. Both, SRP54 and SRP101, are locked in their GTP bound forms in the SRP-RNC-SR complex, which dissociates upon transferring the signal sequence to the protein-conducting channel (translocon). After signal sequence transfer, SRP54 and SRP101 act as reciprocal GTPase-activating proteins (GAPs), thereby resolving their association.</text>
</comment>
<dbReference type="InterPro" id="IPR027417">
    <property type="entry name" value="P-loop_NTPase"/>
</dbReference>
<feature type="domain" description="SRP54-type proteins GTP-binding" evidence="14">
    <location>
        <begin position="269"/>
        <end position="282"/>
    </location>
</feature>
<dbReference type="SUPFAM" id="SSF52540">
    <property type="entry name" value="P-loop containing nucleoside triphosphate hydrolases"/>
    <property type="match status" value="1"/>
</dbReference>
<dbReference type="SMART" id="SM00963">
    <property type="entry name" value="SRP54_N"/>
    <property type="match status" value="1"/>
</dbReference>
<dbReference type="Proteomes" id="UP000001056">
    <property type="component" value="Unassembled WGS sequence"/>
</dbReference>
<comment type="domain">
    <text evidence="13">The M domain binds the 7SL RNA and the signal sequence of presecretory proteins.</text>
</comment>
<evidence type="ECO:0000256" key="3">
    <source>
        <dbReference type="ARBA" id="ARBA00005450"/>
    </source>
</evidence>
<organism evidence="15 16">
    <name type="scientific">Chaetomium globosum (strain ATCC 6205 / CBS 148.51 / DSM 1962 / NBRC 6347 / NRRL 1970)</name>
    <name type="common">Soil fungus</name>
    <dbReference type="NCBI Taxonomy" id="306901"/>
    <lineage>
        <taxon>Eukaryota</taxon>
        <taxon>Fungi</taxon>
        <taxon>Dikarya</taxon>
        <taxon>Ascomycota</taxon>
        <taxon>Pezizomycotina</taxon>
        <taxon>Sordariomycetes</taxon>
        <taxon>Sordariomycetidae</taxon>
        <taxon>Sordariales</taxon>
        <taxon>Chaetomiaceae</taxon>
        <taxon>Chaetomium</taxon>
    </lineage>
</organism>
<keyword evidence="8 13" id="KW-0694">RNA-binding</keyword>
<comment type="subunit">
    <text evidence="13">Fungal signal recognition particle consists of a 7S RNA molecule (scR1) and at least six protein subunits: srp72, srp68, srp54, sec65, srp21 and srp14.</text>
</comment>
<dbReference type="GO" id="GO:0008312">
    <property type="term" value="F:7S RNA binding"/>
    <property type="evidence" value="ECO:0007669"/>
    <property type="project" value="UniProtKB-UniRule"/>
</dbReference>
<dbReference type="GO" id="GO:0005786">
    <property type="term" value="C:signal recognition particle, endoplasmic reticulum targeting"/>
    <property type="evidence" value="ECO:0007669"/>
    <property type="project" value="UniProtKB-UniRule"/>
</dbReference>
<dbReference type="PROSITE" id="PS00300">
    <property type="entry name" value="SRP54"/>
    <property type="match status" value="1"/>
</dbReference>
<dbReference type="InterPro" id="IPR022941">
    <property type="entry name" value="SRP54"/>
</dbReference>
<keyword evidence="16" id="KW-1185">Reference proteome</keyword>
<comment type="similarity">
    <text evidence="3 13">Belongs to the GTP-binding SRP family. SRP54 subfamily.</text>
</comment>
<evidence type="ECO:0000256" key="9">
    <source>
        <dbReference type="ARBA" id="ARBA00023134"/>
    </source>
</evidence>
<evidence type="ECO:0000259" key="14">
    <source>
        <dbReference type="PROSITE" id="PS00300"/>
    </source>
</evidence>
<dbReference type="Pfam" id="PF00448">
    <property type="entry name" value="SRP54"/>
    <property type="match status" value="1"/>
</dbReference>
<accession>Q2GMK6</accession>
<dbReference type="GO" id="GO:0005829">
    <property type="term" value="C:cytosol"/>
    <property type="evidence" value="ECO:0007669"/>
    <property type="project" value="TreeGrafter"/>
</dbReference>
<dbReference type="InterPro" id="IPR042101">
    <property type="entry name" value="SRP54_N_sf"/>
</dbReference>
<comment type="domain">
    <text evidence="13">The NG domain, also named G domain, is a special guanosine triphosphatase (GTPase) domain, which binds GTP and forms a guanosine 5'-triphosphate (GTP)-dependent complex with a homologous NG domain in the SRP receptor subunit srp101. The two NG domains undergo cooperative rearrangements upon their assembly, which culminate in the reciprocal activation of the GTPase activity of one another. SRP receptor compaction upon binding with cargo-loaded SRP and GTPase rearrangement drive SRP-mediated cotranslational protein translocation into the ER.</text>
</comment>
<dbReference type="HAMAP" id="MF_00306">
    <property type="entry name" value="SRP54"/>
    <property type="match status" value="1"/>
</dbReference>
<evidence type="ECO:0000256" key="1">
    <source>
        <dbReference type="ARBA" id="ARBA00004240"/>
    </source>
</evidence>
<dbReference type="InterPro" id="IPR013822">
    <property type="entry name" value="Signal_recog_particl_SRP54_hlx"/>
</dbReference>
<dbReference type="InterPro" id="IPR000897">
    <property type="entry name" value="SRP54_GTPase_dom"/>
</dbReference>
<dbReference type="Pfam" id="PF02978">
    <property type="entry name" value="SRP_SPB"/>
    <property type="match status" value="1"/>
</dbReference>
<dbReference type="FunFam" id="3.40.50.300:FF:000022">
    <property type="entry name" value="Signal recognition particle 54 kDa subunit"/>
    <property type="match status" value="1"/>
</dbReference>
<evidence type="ECO:0000313" key="16">
    <source>
        <dbReference type="Proteomes" id="UP000001056"/>
    </source>
</evidence>
<dbReference type="RefSeq" id="XP_001226065.1">
    <property type="nucleotide sequence ID" value="XM_001226064.1"/>
</dbReference>
<keyword evidence="11 13" id="KW-0687">Ribonucleoprotein</keyword>
<dbReference type="Gene3D" id="3.40.50.300">
    <property type="entry name" value="P-loop containing nucleotide triphosphate hydrolases"/>
    <property type="match status" value="1"/>
</dbReference>
<evidence type="ECO:0000256" key="4">
    <source>
        <dbReference type="ARBA" id="ARBA00022490"/>
    </source>
</evidence>
<dbReference type="OrthoDB" id="10250817at2759"/>
<sequence>MVLQDLGRRINAAVNDLTRAPNLDEKTFDSMLKTICSALLEADVNVRLVGQLRKSIRSTVNFKDLPPAVNKKRLIQKAVYDELVSLVDPHAEPFKPKKGKSNVIMFVGLQGAGKTTTCTKLARHYQSRGFRACLVCADTFRAGAFDQLKQNATKAKIPYYGSLTETDPTVVAREGVEKFKKERFEIIIVDTSGRHRQESALFQEMTDIQTAIKPDETIMVLDASIGQQAEAQAKAFKEAADFGAIIITKTDGHAAGGGAISAVAATHTPIVFIGTGEHMFDFERFVPRSFISKLLGMGDMAGLVEHVQSLKLDQKETIKHISEGVFTVRDLRDQLQNIMKMGPLSKMASMIPGMGNMLQGMDDDEGSLKLKRMIYICDSMTDKELDSDGKLFTEQPTRMTRVARGSGTTVREVEDLLTQQRMMAGMAKKMGGNIKNMQRAQSAMAGGNKAQQLAAMQKRLQSMGGAAGRGGGGGMPDMGALMNMFGGGGGGAPGMGGGDMKSMMKQMSDMLG</sequence>
<keyword evidence="10 13" id="KW-0733">Signal recognition particle</keyword>
<dbReference type="InterPro" id="IPR006325">
    <property type="entry name" value="SRP54_euk"/>
</dbReference>